<gene>
    <name evidence="1" type="ORF">TPAB3V08_LOCUS2250</name>
</gene>
<feature type="non-terminal residue" evidence="1">
    <location>
        <position position="1"/>
    </location>
</feature>
<name>A0ABN7NKA5_TIMPD</name>
<reference evidence="1" key="1">
    <citation type="submission" date="2021-03" db="EMBL/GenBank/DDBJ databases">
        <authorList>
            <person name="Tran Van P."/>
        </authorList>
    </citation>
    <scope>NUCLEOTIDE SEQUENCE</scope>
</reference>
<sequence length="282" mass="31883">IKTSQVQEELINLQDWKSRVAHVLHKIENLYPKRKRLLESGLESSYLRINKLLSYKPTEKLLSGEVHLIRPEGALQEDHCELHKIKYLKESCFSFPPPTTESRDLFPDAFILSRCGAAEKVPGGTAIGRQGEVALAFIELNYTLVVWNIPADTVSSSMSVLRVRLDGSSAEFISVWTQKASQGGVIKGDPFPGEGCVKGGGAVGSDPDKYRRDLCRVDLDRLIKVLYHRRWDTRVNRRYRPRRRYFQGTVNIHLVDGDHRTLLSNRATADIINNEAMANISV</sequence>
<proteinExistence type="predicted"/>
<organism evidence="1 2">
    <name type="scientific">Timema podura</name>
    <name type="common">Walking stick</name>
    <dbReference type="NCBI Taxonomy" id="61482"/>
    <lineage>
        <taxon>Eukaryota</taxon>
        <taxon>Metazoa</taxon>
        <taxon>Ecdysozoa</taxon>
        <taxon>Arthropoda</taxon>
        <taxon>Hexapoda</taxon>
        <taxon>Insecta</taxon>
        <taxon>Pterygota</taxon>
        <taxon>Neoptera</taxon>
        <taxon>Polyneoptera</taxon>
        <taxon>Phasmatodea</taxon>
        <taxon>Timematodea</taxon>
        <taxon>Timematoidea</taxon>
        <taxon>Timematidae</taxon>
        <taxon>Timema</taxon>
    </lineage>
</organism>
<protein>
    <submittedName>
        <fullName evidence="1">Uncharacterized protein</fullName>
    </submittedName>
</protein>
<evidence type="ECO:0000313" key="1">
    <source>
        <dbReference type="EMBL" id="CAG2055244.1"/>
    </source>
</evidence>
<dbReference type="EMBL" id="CAJPIN010002249">
    <property type="protein sequence ID" value="CAG2055244.1"/>
    <property type="molecule type" value="Genomic_DNA"/>
</dbReference>
<keyword evidence="2" id="KW-1185">Reference proteome</keyword>
<evidence type="ECO:0000313" key="2">
    <source>
        <dbReference type="Proteomes" id="UP001153148"/>
    </source>
</evidence>
<accession>A0ABN7NKA5</accession>
<comment type="caution">
    <text evidence="1">The sequence shown here is derived from an EMBL/GenBank/DDBJ whole genome shotgun (WGS) entry which is preliminary data.</text>
</comment>
<dbReference type="Proteomes" id="UP001153148">
    <property type="component" value="Unassembled WGS sequence"/>
</dbReference>